<evidence type="ECO:0000313" key="6">
    <source>
        <dbReference type="WBParaSite" id="SSLN_0000236901-mRNA-1"/>
    </source>
</evidence>
<evidence type="ECO:0000256" key="2">
    <source>
        <dbReference type="SAM" id="Phobius"/>
    </source>
</evidence>
<evidence type="ECO:0000256" key="1">
    <source>
        <dbReference type="SAM" id="MobiDB-lite"/>
    </source>
</evidence>
<keyword evidence="2" id="KW-1133">Transmembrane helix</keyword>
<reference evidence="6" key="2">
    <citation type="submission" date="2016-06" db="UniProtKB">
        <authorList>
            <consortium name="WormBaseParasite"/>
        </authorList>
    </citation>
    <scope>IDENTIFICATION</scope>
</reference>
<evidence type="ECO:0000313" key="4">
    <source>
        <dbReference type="EMBL" id="VDL88684.1"/>
    </source>
</evidence>
<protein>
    <submittedName>
        <fullName evidence="3 6">Uncharacterized protein</fullName>
    </submittedName>
</protein>
<keyword evidence="2" id="KW-0472">Membrane</keyword>
<organism evidence="3">
    <name type="scientific">Schistocephalus solidus</name>
    <name type="common">Tapeworm</name>
    <dbReference type="NCBI Taxonomy" id="70667"/>
    <lineage>
        <taxon>Eukaryota</taxon>
        <taxon>Metazoa</taxon>
        <taxon>Spiralia</taxon>
        <taxon>Lophotrochozoa</taxon>
        <taxon>Platyhelminthes</taxon>
        <taxon>Cestoda</taxon>
        <taxon>Eucestoda</taxon>
        <taxon>Diphyllobothriidea</taxon>
        <taxon>Diphyllobothriidae</taxon>
        <taxon>Schistocephalus</taxon>
    </lineage>
</organism>
<evidence type="ECO:0000313" key="5">
    <source>
        <dbReference type="Proteomes" id="UP000275846"/>
    </source>
</evidence>
<dbReference type="EMBL" id="UYSU01032219">
    <property type="protein sequence ID" value="VDL88684.1"/>
    <property type="molecule type" value="Genomic_DNA"/>
</dbReference>
<dbReference type="WBParaSite" id="SSLN_0000236901-mRNA-1">
    <property type="protein sequence ID" value="SSLN_0000236901-mRNA-1"/>
    <property type="gene ID" value="SSLN_0000236901"/>
</dbReference>
<feature type="region of interest" description="Disordered" evidence="1">
    <location>
        <begin position="311"/>
        <end position="375"/>
    </location>
</feature>
<keyword evidence="2" id="KW-0812">Transmembrane</keyword>
<reference evidence="3" key="1">
    <citation type="submission" date="2016-01" db="EMBL/GenBank/DDBJ databases">
        <title>Reference transcriptome for the parasite Schistocephalus solidus: insights into the molecular evolution of parasitism.</title>
        <authorList>
            <person name="Hebert F.O."/>
            <person name="Grambauer S."/>
            <person name="Barber I."/>
            <person name="Landry C.R."/>
            <person name="Aubin-Horth N."/>
        </authorList>
    </citation>
    <scope>NUCLEOTIDE SEQUENCE</scope>
</reference>
<proteinExistence type="predicted"/>
<dbReference type="AlphaFoldDB" id="A0A0X3P2B0"/>
<gene>
    <name evidence="4" type="ORF">SSLN_LOCUS2299</name>
    <name evidence="3" type="ORF">TR143682</name>
</gene>
<dbReference type="Proteomes" id="UP000275846">
    <property type="component" value="Unassembled WGS sequence"/>
</dbReference>
<dbReference type="EMBL" id="GEEE01017715">
    <property type="protein sequence ID" value="JAP45510.1"/>
    <property type="molecule type" value="Transcribed_RNA"/>
</dbReference>
<feature type="transmembrane region" description="Helical" evidence="2">
    <location>
        <begin position="70"/>
        <end position="93"/>
    </location>
</feature>
<accession>A0A0X3P2B0</accession>
<feature type="compositionally biased region" description="Low complexity" evidence="1">
    <location>
        <begin position="326"/>
        <end position="338"/>
    </location>
</feature>
<sequence>MCIRSGHDDNTAWRAASQYTEPNPLLFDSQSLPTQSSVSENIVKSSTKTCIGGSALGFLGGYSHSYVGSLLYFVSVFLFPICALPSFVSSSLLNQKDLQLTMYSDDVLWETNFVDYGGSILDVKPITERLNRVKRTAYPQKHTLSRNLISFVCDQLPDTCTRAAFLRLHGVHRMCIHLPLLYILPHIADLSTPKEESFDPPVCRGTASGVKLRPTDALFHQYLWNPQKCRTSLEALNLRLENVLSPDFQRFMAVLSRSFCSSFDRPSNRTGDFDCSQCKHAYWSWVCSARFPIFYPLATLPTPAALLDAVSGAENEEDGQSKVSPTSAATTTTTNPGSKMPPIPSKSPPPLPRNSSARVRELPPEPPDSGQQHPSPLTYRLIKIPACQTWCTDVETLCPYLNPSDSTSNGGEPIILCDESHYYRQPMESNSQKYGCEHDCCFSNADLLYDSILDSAQSDSGHAESDPNRRASAAVAEEAVDGVCFSLTARCFHDHLSRNLVSGGSQSNYSGNNSLSSSSLLRLQDWPDYAAWLYQRHIMRTAGNSASTGSVWGACRGRSSVICLALTLCFFHNLHPLFVPVDG</sequence>
<name>A0A0X3P2B0_SCHSO</name>
<feature type="compositionally biased region" description="Pro residues" evidence="1">
    <location>
        <begin position="339"/>
        <end position="352"/>
    </location>
</feature>
<dbReference type="OrthoDB" id="10047996at2759"/>
<keyword evidence="5" id="KW-1185">Reference proteome</keyword>
<reference evidence="4 5" key="3">
    <citation type="submission" date="2018-11" db="EMBL/GenBank/DDBJ databases">
        <authorList>
            <consortium name="Pathogen Informatics"/>
        </authorList>
    </citation>
    <scope>NUCLEOTIDE SEQUENCE [LARGE SCALE GENOMIC DNA]</scope>
    <source>
        <strain evidence="4 5">NST_G2</strain>
    </source>
</reference>
<evidence type="ECO:0000313" key="3">
    <source>
        <dbReference type="EMBL" id="JAP45510.1"/>
    </source>
</evidence>